<organism evidence="2 3">
    <name type="scientific">Lithospermum erythrorhizon</name>
    <name type="common">Purple gromwell</name>
    <name type="synonym">Lithospermum officinale var. erythrorhizon</name>
    <dbReference type="NCBI Taxonomy" id="34254"/>
    <lineage>
        <taxon>Eukaryota</taxon>
        <taxon>Viridiplantae</taxon>
        <taxon>Streptophyta</taxon>
        <taxon>Embryophyta</taxon>
        <taxon>Tracheophyta</taxon>
        <taxon>Spermatophyta</taxon>
        <taxon>Magnoliopsida</taxon>
        <taxon>eudicotyledons</taxon>
        <taxon>Gunneridae</taxon>
        <taxon>Pentapetalae</taxon>
        <taxon>asterids</taxon>
        <taxon>lamiids</taxon>
        <taxon>Boraginales</taxon>
        <taxon>Boraginaceae</taxon>
        <taxon>Boraginoideae</taxon>
        <taxon>Lithospermeae</taxon>
        <taxon>Lithospermum</taxon>
    </lineage>
</organism>
<keyword evidence="3" id="KW-1185">Reference proteome</keyword>
<dbReference type="AlphaFoldDB" id="A0AAV3P4Z5"/>
<gene>
    <name evidence="2" type="ORF">LIER_05546</name>
</gene>
<evidence type="ECO:0008006" key="4">
    <source>
        <dbReference type="Google" id="ProtNLM"/>
    </source>
</evidence>
<dbReference type="Proteomes" id="UP001454036">
    <property type="component" value="Unassembled WGS sequence"/>
</dbReference>
<sequence length="394" mass="44861">MTRVVMTKCYNWWKENRCSQKADEGIYNNWTAPKILDFDKLFIEENFEKGTKFFIAVKGKKPKTNRNKSKGPKTCIITKKKRTEEPVFNLIPISCIPRYDTTRVGFSTTNFVLALGRFYNTDDHVVELSNVRAEPTVVAGVDDTLIDDVVKMQNPEDAGAQEEATKLVAEEQMPIYVRPIASDSWKLIDEQPDSNDEDIEAVMRKRRKAKGKLKIDENRTRVRNKRIPKNADVVSTTDVILSTNEEKVGWKFGARRRIDVERMLSEATKKNADIMGILKSANVMPTVKIVGPYYPKLLKEFFFNMTIDIDDPESPKFQKGTHVTDIPLRPIKGGGPSGEGQGKAMRIISNEIKYLDRVIQTNLVRKSELEARVRSLTEYVDPYAVDSEADASQN</sequence>
<evidence type="ECO:0000313" key="2">
    <source>
        <dbReference type="EMBL" id="GAA0145325.1"/>
    </source>
</evidence>
<feature type="region of interest" description="Disordered" evidence="1">
    <location>
        <begin position="316"/>
        <end position="341"/>
    </location>
</feature>
<proteinExistence type="predicted"/>
<feature type="compositionally biased region" description="Gly residues" evidence="1">
    <location>
        <begin position="332"/>
        <end position="341"/>
    </location>
</feature>
<evidence type="ECO:0000256" key="1">
    <source>
        <dbReference type="SAM" id="MobiDB-lite"/>
    </source>
</evidence>
<comment type="caution">
    <text evidence="2">The sequence shown here is derived from an EMBL/GenBank/DDBJ whole genome shotgun (WGS) entry which is preliminary data.</text>
</comment>
<reference evidence="2 3" key="1">
    <citation type="submission" date="2024-01" db="EMBL/GenBank/DDBJ databases">
        <title>The complete chloroplast genome sequence of Lithospermum erythrorhizon: insights into the phylogenetic relationship among Boraginaceae species and the maternal lineages of purple gromwells.</title>
        <authorList>
            <person name="Okada T."/>
            <person name="Watanabe K."/>
        </authorList>
    </citation>
    <scope>NUCLEOTIDE SEQUENCE [LARGE SCALE GENOMIC DNA]</scope>
</reference>
<evidence type="ECO:0000313" key="3">
    <source>
        <dbReference type="Proteomes" id="UP001454036"/>
    </source>
</evidence>
<accession>A0AAV3P4Z5</accession>
<dbReference type="EMBL" id="BAABME010000764">
    <property type="protein sequence ID" value="GAA0145325.1"/>
    <property type="molecule type" value="Genomic_DNA"/>
</dbReference>
<protein>
    <recommendedName>
        <fullName evidence="4">Polyprotein</fullName>
    </recommendedName>
</protein>
<name>A0AAV3P4Z5_LITER</name>